<accession>A0A1H1X0G4</accession>
<dbReference type="Gene3D" id="3.40.960.10">
    <property type="entry name" value="VSR Endonuclease"/>
    <property type="match status" value="1"/>
</dbReference>
<evidence type="ECO:0000313" key="2">
    <source>
        <dbReference type="Proteomes" id="UP000198751"/>
    </source>
</evidence>
<dbReference type="AlphaFoldDB" id="A0A1H1X0G4"/>
<evidence type="ECO:0008006" key="3">
    <source>
        <dbReference type="Google" id="ProtNLM"/>
    </source>
</evidence>
<protein>
    <recommendedName>
        <fullName evidence="3">DUF559 domain-containing protein</fullName>
    </recommendedName>
</protein>
<gene>
    <name evidence="1" type="ORF">SAMN04489743_1478</name>
</gene>
<evidence type="ECO:0000313" key="1">
    <source>
        <dbReference type="EMBL" id="SDT02009.1"/>
    </source>
</evidence>
<dbReference type="InterPro" id="IPR011335">
    <property type="entry name" value="Restrct_endonuc-II-like"/>
</dbReference>
<reference evidence="2" key="1">
    <citation type="submission" date="2016-10" db="EMBL/GenBank/DDBJ databases">
        <authorList>
            <person name="Varghese N."/>
            <person name="Submissions S."/>
        </authorList>
    </citation>
    <scope>NUCLEOTIDE SEQUENCE [LARGE SCALE GENOMIC DNA]</scope>
    <source>
        <strain evidence="2">IMMIB L-1606</strain>
    </source>
</reference>
<sequence>MKTPRPLPTPLADLPFTFQDAVDAGVSLRRLRHVALTSPSRGIRVPDDGMLPGPGSSPGPEFVAPYAGITACSAASHATAFTFWGFPGFLPGESSLIHLSRPDTMAIPRRRGVVGHVGQFFDDEIVCVDGLLVTSRSRTWLDNARRMSVDEITVVADHLIRVPRPVFEARTKPHCTLEDLAEMLDRHKGTPGIRKARIALERARVGSDSAPETRLRLALEDAGLPEPMLNVPTQLRAAVVRQPDLSYPEQKVAVEYDGDAHSSREQIVRDIAREEDFTTGGWVLVRVSKRHMENDGRAAVSKVRAALRGRGWSPIL</sequence>
<name>A0A1H1X0G4_9MICC</name>
<keyword evidence="2" id="KW-1185">Reference proteome</keyword>
<dbReference type="SUPFAM" id="SSF52980">
    <property type="entry name" value="Restriction endonuclease-like"/>
    <property type="match status" value="1"/>
</dbReference>
<organism evidence="1 2">
    <name type="scientific">Pseudarthrobacter equi</name>
    <dbReference type="NCBI Taxonomy" id="728066"/>
    <lineage>
        <taxon>Bacteria</taxon>
        <taxon>Bacillati</taxon>
        <taxon>Actinomycetota</taxon>
        <taxon>Actinomycetes</taxon>
        <taxon>Micrococcales</taxon>
        <taxon>Micrococcaceae</taxon>
        <taxon>Pseudarthrobacter</taxon>
    </lineage>
</organism>
<dbReference type="EMBL" id="LT629779">
    <property type="protein sequence ID" value="SDT02009.1"/>
    <property type="molecule type" value="Genomic_DNA"/>
</dbReference>
<dbReference type="OrthoDB" id="3234479at2"/>
<dbReference type="Proteomes" id="UP000198751">
    <property type="component" value="Chromosome I"/>
</dbReference>
<proteinExistence type="predicted"/>